<dbReference type="AlphaFoldDB" id="A0A0B0NMI9"/>
<protein>
    <submittedName>
        <fullName evidence="1">Poly (ADP-ribose) glycohydrolase</fullName>
    </submittedName>
</protein>
<evidence type="ECO:0000313" key="1">
    <source>
        <dbReference type="EMBL" id="KHG13847.1"/>
    </source>
</evidence>
<reference evidence="2" key="1">
    <citation type="submission" date="2014-09" db="EMBL/GenBank/DDBJ databases">
        <authorList>
            <person name="Mudge J."/>
            <person name="Ramaraj T."/>
            <person name="Lindquist I.E."/>
            <person name="Bharti A.K."/>
            <person name="Sundararajan A."/>
            <person name="Cameron C.T."/>
            <person name="Woodward J.E."/>
            <person name="May G.D."/>
            <person name="Brubaker C."/>
            <person name="Broadhvest J."/>
            <person name="Wilkins T.A."/>
        </authorList>
    </citation>
    <scope>NUCLEOTIDE SEQUENCE</scope>
    <source>
        <strain evidence="2">cv. AKA8401</strain>
    </source>
</reference>
<dbReference type="GO" id="GO:0016787">
    <property type="term" value="F:hydrolase activity"/>
    <property type="evidence" value="ECO:0007669"/>
    <property type="project" value="UniProtKB-KW"/>
</dbReference>
<sequence length="56" mass="6514">MLLPFDEFDVLLGMDWLTQHDAAVNCKQKGEIGTRARDFECDSPKLTLVGKWFRDR</sequence>
<evidence type="ECO:0000313" key="2">
    <source>
        <dbReference type="Proteomes" id="UP000032142"/>
    </source>
</evidence>
<dbReference type="EMBL" id="KN400340">
    <property type="protein sequence ID" value="KHG13847.1"/>
    <property type="molecule type" value="Genomic_DNA"/>
</dbReference>
<keyword evidence="1" id="KW-0378">Hydrolase</keyword>
<proteinExistence type="predicted"/>
<dbReference type="InterPro" id="IPR021109">
    <property type="entry name" value="Peptidase_aspartic_dom_sf"/>
</dbReference>
<gene>
    <name evidence="1" type="ORF">F383_19062</name>
</gene>
<organism evidence="1 2">
    <name type="scientific">Gossypium arboreum</name>
    <name type="common">Tree cotton</name>
    <name type="synonym">Gossypium nanking</name>
    <dbReference type="NCBI Taxonomy" id="29729"/>
    <lineage>
        <taxon>Eukaryota</taxon>
        <taxon>Viridiplantae</taxon>
        <taxon>Streptophyta</taxon>
        <taxon>Embryophyta</taxon>
        <taxon>Tracheophyta</taxon>
        <taxon>Spermatophyta</taxon>
        <taxon>Magnoliopsida</taxon>
        <taxon>eudicotyledons</taxon>
        <taxon>Gunneridae</taxon>
        <taxon>Pentapetalae</taxon>
        <taxon>rosids</taxon>
        <taxon>malvids</taxon>
        <taxon>Malvales</taxon>
        <taxon>Malvaceae</taxon>
        <taxon>Malvoideae</taxon>
        <taxon>Gossypium</taxon>
    </lineage>
</organism>
<dbReference type="Pfam" id="PF08284">
    <property type="entry name" value="RVP_2"/>
    <property type="match status" value="1"/>
</dbReference>
<dbReference type="Proteomes" id="UP000032142">
    <property type="component" value="Unassembled WGS sequence"/>
</dbReference>
<dbReference type="Gene3D" id="2.40.70.10">
    <property type="entry name" value="Acid Proteases"/>
    <property type="match status" value="1"/>
</dbReference>
<name>A0A0B0NMI9_GOSAR</name>
<accession>A0A0B0NMI9</accession>
<keyword evidence="2" id="KW-1185">Reference proteome</keyword>